<evidence type="ECO:0000313" key="3">
    <source>
        <dbReference type="Proteomes" id="UP000617340"/>
    </source>
</evidence>
<sequence>MLTQRSIIKELESIQLALAWVKDEGWGRRSNTKRRKGIEGFTYAAYPHPSRRSEELYSVECGASKEGEEEEEKEEDENYSASSRDRAGTS</sequence>
<feature type="compositionally biased region" description="Acidic residues" evidence="1">
    <location>
        <begin position="67"/>
        <end position="78"/>
    </location>
</feature>
<protein>
    <submittedName>
        <fullName evidence="2">Uncharacterized protein</fullName>
    </submittedName>
</protein>
<dbReference type="AlphaFoldDB" id="A0A834NNC5"/>
<accession>A0A834NNC5</accession>
<evidence type="ECO:0000313" key="2">
    <source>
        <dbReference type="EMBL" id="KAF7414546.1"/>
    </source>
</evidence>
<name>A0A834NNC5_VESGE</name>
<reference evidence="2" key="1">
    <citation type="journal article" date="2020" name="G3 (Bethesda)">
        <title>High-Quality Assemblies for Three Invasive Social Wasps from the &lt;i&gt;Vespula&lt;/i&gt; Genus.</title>
        <authorList>
            <person name="Harrop T.W.R."/>
            <person name="Guhlin J."/>
            <person name="McLaughlin G.M."/>
            <person name="Permina E."/>
            <person name="Stockwell P."/>
            <person name="Gilligan J."/>
            <person name="Le Lec M.F."/>
            <person name="Gruber M.A.M."/>
            <person name="Quinn O."/>
            <person name="Lovegrove M."/>
            <person name="Duncan E.J."/>
            <person name="Remnant E.J."/>
            <person name="Van Eeckhoven J."/>
            <person name="Graham B."/>
            <person name="Knapp R.A."/>
            <person name="Langford K.W."/>
            <person name="Kronenberg Z."/>
            <person name="Press M.O."/>
            <person name="Eacker S.M."/>
            <person name="Wilson-Rankin E.E."/>
            <person name="Purcell J."/>
            <person name="Lester P.J."/>
            <person name="Dearden P.K."/>
        </authorList>
    </citation>
    <scope>NUCLEOTIDE SEQUENCE</scope>
    <source>
        <strain evidence="2">Linc-1</strain>
    </source>
</reference>
<proteinExistence type="predicted"/>
<organism evidence="2 3">
    <name type="scientific">Vespula germanica</name>
    <name type="common">German yellow jacket</name>
    <name type="synonym">Paravespula germanica</name>
    <dbReference type="NCBI Taxonomy" id="30212"/>
    <lineage>
        <taxon>Eukaryota</taxon>
        <taxon>Metazoa</taxon>
        <taxon>Ecdysozoa</taxon>
        <taxon>Arthropoda</taxon>
        <taxon>Hexapoda</taxon>
        <taxon>Insecta</taxon>
        <taxon>Pterygota</taxon>
        <taxon>Neoptera</taxon>
        <taxon>Endopterygota</taxon>
        <taxon>Hymenoptera</taxon>
        <taxon>Apocrita</taxon>
        <taxon>Aculeata</taxon>
        <taxon>Vespoidea</taxon>
        <taxon>Vespidae</taxon>
        <taxon>Vespinae</taxon>
        <taxon>Vespula</taxon>
    </lineage>
</organism>
<dbReference type="Proteomes" id="UP000617340">
    <property type="component" value="Unassembled WGS sequence"/>
</dbReference>
<gene>
    <name evidence="2" type="ORF">HZH68_003035</name>
</gene>
<comment type="caution">
    <text evidence="2">The sequence shown here is derived from an EMBL/GenBank/DDBJ whole genome shotgun (WGS) entry which is preliminary data.</text>
</comment>
<dbReference type="EMBL" id="JACSDZ010000002">
    <property type="protein sequence ID" value="KAF7414546.1"/>
    <property type="molecule type" value="Genomic_DNA"/>
</dbReference>
<feature type="region of interest" description="Disordered" evidence="1">
    <location>
        <begin position="49"/>
        <end position="90"/>
    </location>
</feature>
<evidence type="ECO:0000256" key="1">
    <source>
        <dbReference type="SAM" id="MobiDB-lite"/>
    </source>
</evidence>
<keyword evidence="3" id="KW-1185">Reference proteome</keyword>